<dbReference type="AlphaFoldDB" id="A0A7W6CF42"/>
<keyword evidence="2" id="KW-1185">Reference proteome</keyword>
<dbReference type="RefSeq" id="WP_183622225.1">
    <property type="nucleotide sequence ID" value="NZ_JACIDX010000001.1"/>
</dbReference>
<comment type="caution">
    <text evidence="1">The sequence shown here is derived from an EMBL/GenBank/DDBJ whole genome shotgun (WGS) entry which is preliminary data.</text>
</comment>
<gene>
    <name evidence="1" type="ORF">GGR38_000451</name>
</gene>
<proteinExistence type="predicted"/>
<dbReference type="Proteomes" id="UP000548867">
    <property type="component" value="Unassembled WGS sequence"/>
</dbReference>
<organism evidence="1 2">
    <name type="scientific">Novosphingobium sediminicola</name>
    <dbReference type="NCBI Taxonomy" id="563162"/>
    <lineage>
        <taxon>Bacteria</taxon>
        <taxon>Pseudomonadati</taxon>
        <taxon>Pseudomonadota</taxon>
        <taxon>Alphaproteobacteria</taxon>
        <taxon>Sphingomonadales</taxon>
        <taxon>Sphingomonadaceae</taxon>
        <taxon>Novosphingobium</taxon>
    </lineage>
</organism>
<name>A0A7W6CF42_9SPHN</name>
<protein>
    <submittedName>
        <fullName evidence="1">Uncharacterized protein</fullName>
    </submittedName>
</protein>
<reference evidence="1 2" key="1">
    <citation type="submission" date="2020-08" db="EMBL/GenBank/DDBJ databases">
        <title>Genomic Encyclopedia of Type Strains, Phase IV (KMG-IV): sequencing the most valuable type-strain genomes for metagenomic binning, comparative biology and taxonomic classification.</title>
        <authorList>
            <person name="Goeker M."/>
        </authorList>
    </citation>
    <scope>NUCLEOTIDE SEQUENCE [LARGE SCALE GENOMIC DNA]</scope>
    <source>
        <strain evidence="1 2">DSM 27057</strain>
    </source>
</reference>
<evidence type="ECO:0000313" key="2">
    <source>
        <dbReference type="Proteomes" id="UP000548867"/>
    </source>
</evidence>
<dbReference type="EMBL" id="JACIDX010000001">
    <property type="protein sequence ID" value="MBB3953539.1"/>
    <property type="molecule type" value="Genomic_DNA"/>
</dbReference>
<accession>A0A7W6CF42</accession>
<sequence>MGMPIPFKSFTVDRTQITDIEKWIGDGNNLGEVEIRNFLGKIRVDVQNEVDEDRLRSFCDRTRD</sequence>
<evidence type="ECO:0000313" key="1">
    <source>
        <dbReference type="EMBL" id="MBB3953539.1"/>
    </source>
</evidence>